<gene>
    <name evidence="1" type="ORF">HDF23_001460</name>
</gene>
<evidence type="ECO:0008006" key="3">
    <source>
        <dbReference type="Google" id="ProtNLM"/>
    </source>
</evidence>
<sequence length="173" mass="17292">MLENLLQLVTQNAGDAITNNPQIPNEHNEAAVHDASSSIMDVLGSHASSGGGGLSGVLDLLKGVGGDLTSNPIVGQIIQQFSGKLQDNYGVDGAAAQSTASSLIPQVLGQLANKTNDTSDSSFNIQSILGSLGGADGKFDMSDALNLFHGGGDNAEGGGGILGKLTGLFGGSK</sequence>
<dbReference type="RefSeq" id="WP_076370758.1">
    <property type="nucleotide sequence ID" value="NZ_FTMG01000002.1"/>
</dbReference>
<accession>A0ABR6PG38</accession>
<evidence type="ECO:0000313" key="2">
    <source>
        <dbReference type="Proteomes" id="UP000541583"/>
    </source>
</evidence>
<comment type="caution">
    <text evidence="1">The sequence shown here is derived from an EMBL/GenBank/DDBJ whole genome shotgun (WGS) entry which is preliminary data.</text>
</comment>
<organism evidence="1 2">
    <name type="scientific">Mucilaginibacter lappiensis</name>
    <dbReference type="NCBI Taxonomy" id="354630"/>
    <lineage>
        <taxon>Bacteria</taxon>
        <taxon>Pseudomonadati</taxon>
        <taxon>Bacteroidota</taxon>
        <taxon>Sphingobacteriia</taxon>
        <taxon>Sphingobacteriales</taxon>
        <taxon>Sphingobacteriaceae</taxon>
        <taxon>Mucilaginibacter</taxon>
    </lineage>
</organism>
<name>A0ABR6PG38_9SPHI</name>
<evidence type="ECO:0000313" key="1">
    <source>
        <dbReference type="EMBL" id="MBB6108725.1"/>
    </source>
</evidence>
<proteinExistence type="predicted"/>
<dbReference type="Proteomes" id="UP000541583">
    <property type="component" value="Unassembled WGS sequence"/>
</dbReference>
<keyword evidence="2" id="KW-1185">Reference proteome</keyword>
<dbReference type="EMBL" id="JACHCB010000002">
    <property type="protein sequence ID" value="MBB6108725.1"/>
    <property type="molecule type" value="Genomic_DNA"/>
</dbReference>
<reference evidence="1 2" key="1">
    <citation type="submission" date="2020-08" db="EMBL/GenBank/DDBJ databases">
        <title>Genomic Encyclopedia of Type Strains, Phase IV (KMG-V): Genome sequencing to study the core and pangenomes of soil and plant-associated prokaryotes.</title>
        <authorList>
            <person name="Whitman W."/>
        </authorList>
    </citation>
    <scope>NUCLEOTIDE SEQUENCE [LARGE SCALE GENOMIC DNA]</scope>
    <source>
        <strain evidence="1 2">ANJLi2</strain>
    </source>
</reference>
<protein>
    <recommendedName>
        <fullName evidence="3">DUF937 domain-containing protein</fullName>
    </recommendedName>
</protein>